<reference evidence="1" key="1">
    <citation type="submission" date="2023-03" db="EMBL/GenBank/DDBJ databases">
        <title>Massive genome expansion in bonnet fungi (Mycena s.s.) driven by repeated elements and novel gene families across ecological guilds.</title>
        <authorList>
            <consortium name="Lawrence Berkeley National Laboratory"/>
            <person name="Harder C.B."/>
            <person name="Miyauchi S."/>
            <person name="Viragh M."/>
            <person name="Kuo A."/>
            <person name="Thoen E."/>
            <person name="Andreopoulos B."/>
            <person name="Lu D."/>
            <person name="Skrede I."/>
            <person name="Drula E."/>
            <person name="Henrissat B."/>
            <person name="Morin E."/>
            <person name="Kohler A."/>
            <person name="Barry K."/>
            <person name="LaButti K."/>
            <person name="Morin E."/>
            <person name="Salamov A."/>
            <person name="Lipzen A."/>
            <person name="Mereny Z."/>
            <person name="Hegedus B."/>
            <person name="Baldrian P."/>
            <person name="Stursova M."/>
            <person name="Weitz H."/>
            <person name="Taylor A."/>
            <person name="Grigoriev I.V."/>
            <person name="Nagy L.G."/>
            <person name="Martin F."/>
            <person name="Kauserud H."/>
        </authorList>
    </citation>
    <scope>NUCLEOTIDE SEQUENCE</scope>
    <source>
        <strain evidence="1">CBHHK002</strain>
    </source>
</reference>
<evidence type="ECO:0000313" key="1">
    <source>
        <dbReference type="EMBL" id="KAJ7349277.1"/>
    </source>
</evidence>
<dbReference type="EMBL" id="JARIHO010000016">
    <property type="protein sequence ID" value="KAJ7349277.1"/>
    <property type="molecule type" value="Genomic_DNA"/>
</dbReference>
<organism evidence="1 2">
    <name type="scientific">Mycena albidolilacea</name>
    <dbReference type="NCBI Taxonomy" id="1033008"/>
    <lineage>
        <taxon>Eukaryota</taxon>
        <taxon>Fungi</taxon>
        <taxon>Dikarya</taxon>
        <taxon>Basidiomycota</taxon>
        <taxon>Agaricomycotina</taxon>
        <taxon>Agaricomycetes</taxon>
        <taxon>Agaricomycetidae</taxon>
        <taxon>Agaricales</taxon>
        <taxon>Marasmiineae</taxon>
        <taxon>Mycenaceae</taxon>
        <taxon>Mycena</taxon>
    </lineage>
</organism>
<comment type="caution">
    <text evidence="1">The sequence shown here is derived from an EMBL/GenBank/DDBJ whole genome shotgun (WGS) entry which is preliminary data.</text>
</comment>
<protein>
    <submittedName>
        <fullName evidence="1">Uncharacterized protein</fullName>
    </submittedName>
</protein>
<dbReference type="AlphaFoldDB" id="A0AAD7A4D6"/>
<name>A0AAD7A4D6_9AGAR</name>
<gene>
    <name evidence="1" type="ORF">DFH08DRAFT_140549</name>
</gene>
<evidence type="ECO:0000313" key="2">
    <source>
        <dbReference type="Proteomes" id="UP001218218"/>
    </source>
</evidence>
<sequence length="114" mass="12715">MRPSPACMARAIPKPINPTVQVFPRATAVVRKSAVPRFVPRRKIAPDASILPAAVPRNHELKPPTLIQTLIAQKDAAGDGWPPNLRIEPFISRTDWAPVKKGLRSKLKRMLREE</sequence>
<dbReference type="Proteomes" id="UP001218218">
    <property type="component" value="Unassembled WGS sequence"/>
</dbReference>
<accession>A0AAD7A4D6</accession>
<keyword evidence="2" id="KW-1185">Reference proteome</keyword>
<proteinExistence type="predicted"/>